<dbReference type="InterPro" id="IPR018189">
    <property type="entry name" value="Phosphoglucose_isomerase_CS"/>
</dbReference>
<dbReference type="HAMAP" id="MF_00473">
    <property type="entry name" value="G6P_isomerase"/>
    <property type="match status" value="1"/>
</dbReference>
<dbReference type="STRING" id="1122930.SAMN02745168_1395"/>
<dbReference type="Gene3D" id="3.40.50.10490">
    <property type="entry name" value="Glucose-6-phosphate isomerase like protein, domain 1"/>
    <property type="match status" value="2"/>
</dbReference>
<dbReference type="AlphaFoldDB" id="A0A1W2A1C4"/>
<gene>
    <name evidence="8" type="primary">pgi</name>
    <name evidence="10" type="ORF">SAMN02745168_1395</name>
</gene>
<evidence type="ECO:0000256" key="5">
    <source>
        <dbReference type="ARBA" id="ARBA00023152"/>
    </source>
</evidence>
<sequence length="450" mass="48969">MIKADLSGGMSFFPKGGLEALAPQLQTAHRALLEGTGAGAEYTGWVELPRRYDREEFSRIQRAAEDIRTHSDALVVIGIGGSYLGARAALELLRSPYYNLKKKDTPDVFFAGNTLSGDALGDILELLGDRDFSVNVISKSGTTLEPAVAFRTFKDLLERKYGREGAKRRIFATTDKSRGALRTLAQENGYTCFSVPDDIGGRYSVLTAVGLLPMAASGISTGMVMAGAEEAMEALAAQNMENPAWLYAAGRNLLYGQGKRIEVLAYFEPAFRFMGEWWKQLFGESEGKGGRGIFPASVEYTADLHSMGQYIQDGERGLFETMVRFLKPRKDLSVAPEATNADGLDFLTGRGLQEIQEQARLGTKIAHADGGVPNLLLTAEEISERTFGQLVYFFELSCGLSGYLLGVNPFDQPGVEAYKRNMMALMGKPGTERERAEINARIASQGGGGL</sequence>
<keyword evidence="11" id="KW-1185">Reference proteome</keyword>
<comment type="pathway">
    <text evidence="8">Carbohydrate biosynthesis; gluconeogenesis.</text>
</comment>
<dbReference type="InterPro" id="IPR001672">
    <property type="entry name" value="G6P_Isomerase"/>
</dbReference>
<dbReference type="PANTHER" id="PTHR11469:SF1">
    <property type="entry name" value="GLUCOSE-6-PHOSPHATE ISOMERASE"/>
    <property type="match status" value="1"/>
</dbReference>
<keyword evidence="5 8" id="KW-0324">Glycolysis</keyword>
<evidence type="ECO:0000313" key="10">
    <source>
        <dbReference type="EMBL" id="SMC54487.1"/>
    </source>
</evidence>
<evidence type="ECO:0000256" key="8">
    <source>
        <dbReference type="HAMAP-Rule" id="MF_00473"/>
    </source>
</evidence>
<dbReference type="GO" id="GO:0004347">
    <property type="term" value="F:glucose-6-phosphate isomerase activity"/>
    <property type="evidence" value="ECO:0007669"/>
    <property type="project" value="UniProtKB-UniRule"/>
</dbReference>
<dbReference type="EMBL" id="FWXW01000003">
    <property type="protein sequence ID" value="SMC54487.1"/>
    <property type="molecule type" value="Genomic_DNA"/>
</dbReference>
<name>A0A1W2A1C4_9FIRM</name>
<evidence type="ECO:0000256" key="7">
    <source>
        <dbReference type="ARBA" id="ARBA00029321"/>
    </source>
</evidence>
<comment type="similarity">
    <text evidence="2 8 9">Belongs to the GPI family.</text>
</comment>
<dbReference type="NCBIfam" id="NF010697">
    <property type="entry name" value="PRK14097.1"/>
    <property type="match status" value="1"/>
</dbReference>
<dbReference type="GO" id="GO:0005829">
    <property type="term" value="C:cytosol"/>
    <property type="evidence" value="ECO:0007669"/>
    <property type="project" value="TreeGrafter"/>
</dbReference>
<comment type="catalytic activity">
    <reaction evidence="7 8 9">
        <text>alpha-D-glucose 6-phosphate = beta-D-fructose 6-phosphate</text>
        <dbReference type="Rhea" id="RHEA:11816"/>
        <dbReference type="ChEBI" id="CHEBI:57634"/>
        <dbReference type="ChEBI" id="CHEBI:58225"/>
        <dbReference type="EC" id="5.3.1.9"/>
    </reaction>
</comment>
<proteinExistence type="inferred from homology"/>
<keyword evidence="3 8" id="KW-0312">Gluconeogenesis</keyword>
<comment type="subcellular location">
    <subcellularLocation>
        <location evidence="8">Cytoplasm</location>
    </subcellularLocation>
</comment>
<feature type="active site" description="Proton donor" evidence="8">
    <location>
        <position position="284"/>
    </location>
</feature>
<dbReference type="GO" id="GO:0048029">
    <property type="term" value="F:monosaccharide binding"/>
    <property type="evidence" value="ECO:0007669"/>
    <property type="project" value="TreeGrafter"/>
</dbReference>
<dbReference type="Proteomes" id="UP000192790">
    <property type="component" value="Unassembled WGS sequence"/>
</dbReference>
<dbReference type="EC" id="5.3.1.9" evidence="8"/>
<evidence type="ECO:0000256" key="9">
    <source>
        <dbReference type="RuleBase" id="RU000612"/>
    </source>
</evidence>
<comment type="caution">
    <text evidence="8">Lacks conserved residue(s) required for the propagation of feature annotation.</text>
</comment>
<dbReference type="Pfam" id="PF00342">
    <property type="entry name" value="PGI"/>
    <property type="match status" value="1"/>
</dbReference>
<keyword evidence="6 8" id="KW-0413">Isomerase</keyword>
<dbReference type="PRINTS" id="PR00662">
    <property type="entry name" value="G6PISOMERASE"/>
</dbReference>
<feature type="active site" evidence="8">
    <location>
        <position position="419"/>
    </location>
</feature>
<dbReference type="GO" id="GO:0006096">
    <property type="term" value="P:glycolytic process"/>
    <property type="evidence" value="ECO:0007669"/>
    <property type="project" value="UniProtKB-UniRule"/>
</dbReference>
<dbReference type="FunFam" id="3.40.50.10490:FF:000016">
    <property type="entry name" value="Glucose-6-phosphate isomerase"/>
    <property type="match status" value="1"/>
</dbReference>
<comment type="pathway">
    <text evidence="1 8 9">Carbohydrate degradation; glycolysis; D-glyceraldehyde 3-phosphate and glycerone phosphate from D-glucose: step 2/4.</text>
</comment>
<dbReference type="GO" id="GO:0097367">
    <property type="term" value="F:carbohydrate derivative binding"/>
    <property type="evidence" value="ECO:0007669"/>
    <property type="project" value="InterPro"/>
</dbReference>
<comment type="function">
    <text evidence="8">Catalyzes the reversible isomerization of glucose-6-phosphate to fructose-6-phosphate.</text>
</comment>
<keyword evidence="4 8" id="KW-0963">Cytoplasm</keyword>
<evidence type="ECO:0000256" key="1">
    <source>
        <dbReference type="ARBA" id="ARBA00004926"/>
    </source>
</evidence>
<dbReference type="PROSITE" id="PS00765">
    <property type="entry name" value="P_GLUCOSE_ISOMERASE_1"/>
    <property type="match status" value="1"/>
</dbReference>
<evidence type="ECO:0000256" key="2">
    <source>
        <dbReference type="ARBA" id="ARBA00006604"/>
    </source>
</evidence>
<evidence type="ECO:0000256" key="4">
    <source>
        <dbReference type="ARBA" id="ARBA00022490"/>
    </source>
</evidence>
<evidence type="ECO:0000256" key="6">
    <source>
        <dbReference type="ARBA" id="ARBA00023235"/>
    </source>
</evidence>
<dbReference type="InterPro" id="IPR046348">
    <property type="entry name" value="SIS_dom_sf"/>
</dbReference>
<dbReference type="OrthoDB" id="140919at2"/>
<dbReference type="GO" id="GO:0006094">
    <property type="term" value="P:gluconeogenesis"/>
    <property type="evidence" value="ECO:0007669"/>
    <property type="project" value="UniProtKB-UniRule"/>
</dbReference>
<accession>A0A1W2A1C4</accession>
<evidence type="ECO:0000313" key="11">
    <source>
        <dbReference type="Proteomes" id="UP000192790"/>
    </source>
</evidence>
<dbReference type="UniPathway" id="UPA00138"/>
<dbReference type="RefSeq" id="WP_084234011.1">
    <property type="nucleotide sequence ID" value="NZ_FWXW01000003.1"/>
</dbReference>
<dbReference type="UniPathway" id="UPA00109">
    <property type="reaction ID" value="UER00181"/>
</dbReference>
<dbReference type="InterPro" id="IPR035482">
    <property type="entry name" value="SIS_PGI_2"/>
</dbReference>
<dbReference type="PROSITE" id="PS51463">
    <property type="entry name" value="P_GLUCOSE_ISOMERASE_3"/>
    <property type="match status" value="1"/>
</dbReference>
<dbReference type="GO" id="GO:0051156">
    <property type="term" value="P:glucose 6-phosphate metabolic process"/>
    <property type="evidence" value="ECO:0007669"/>
    <property type="project" value="TreeGrafter"/>
</dbReference>
<protein>
    <recommendedName>
        <fullName evidence="8">Glucose-6-phosphate isomerase</fullName>
        <shortName evidence="8">GPI</shortName>
        <ecNumber evidence="8">5.3.1.9</ecNumber>
    </recommendedName>
    <alternativeName>
        <fullName evidence="8">Phosphoglucose isomerase</fullName>
        <shortName evidence="8">PGI</shortName>
    </alternativeName>
    <alternativeName>
        <fullName evidence="8">Phosphohexose isomerase</fullName>
        <shortName evidence="8">PHI</shortName>
    </alternativeName>
</protein>
<dbReference type="PANTHER" id="PTHR11469">
    <property type="entry name" value="GLUCOSE-6-PHOSPHATE ISOMERASE"/>
    <property type="match status" value="1"/>
</dbReference>
<dbReference type="SUPFAM" id="SSF53697">
    <property type="entry name" value="SIS domain"/>
    <property type="match status" value="1"/>
</dbReference>
<reference evidence="10 11" key="1">
    <citation type="submission" date="2017-04" db="EMBL/GenBank/DDBJ databases">
        <authorList>
            <person name="Afonso C.L."/>
            <person name="Miller P.J."/>
            <person name="Scott M.A."/>
            <person name="Spackman E."/>
            <person name="Goraichik I."/>
            <person name="Dimitrov K.M."/>
            <person name="Suarez D.L."/>
            <person name="Swayne D.E."/>
        </authorList>
    </citation>
    <scope>NUCLEOTIDE SEQUENCE [LARGE SCALE GENOMIC DNA]</scope>
    <source>
        <strain evidence="10 11">DSM 12816</strain>
    </source>
</reference>
<dbReference type="CDD" id="cd05015">
    <property type="entry name" value="SIS_PGI_1"/>
    <property type="match status" value="1"/>
</dbReference>
<organism evidence="10 11">
    <name type="scientific">Papillibacter cinnamivorans DSM 12816</name>
    <dbReference type="NCBI Taxonomy" id="1122930"/>
    <lineage>
        <taxon>Bacteria</taxon>
        <taxon>Bacillati</taxon>
        <taxon>Bacillota</taxon>
        <taxon>Clostridia</taxon>
        <taxon>Eubacteriales</taxon>
        <taxon>Oscillospiraceae</taxon>
        <taxon>Papillibacter</taxon>
    </lineage>
</organism>
<dbReference type="InterPro" id="IPR035476">
    <property type="entry name" value="SIS_PGI_1"/>
</dbReference>
<dbReference type="CDD" id="cd05016">
    <property type="entry name" value="SIS_PGI_2"/>
    <property type="match status" value="1"/>
</dbReference>
<evidence type="ECO:0000256" key="3">
    <source>
        <dbReference type="ARBA" id="ARBA00022432"/>
    </source>
</evidence>
<dbReference type="PROSITE" id="PS00174">
    <property type="entry name" value="P_GLUCOSE_ISOMERASE_2"/>
    <property type="match status" value="1"/>
</dbReference>